<dbReference type="Pfam" id="PF00651">
    <property type="entry name" value="BTB"/>
    <property type="match status" value="1"/>
</dbReference>
<dbReference type="AlphaFoldDB" id="A0A8S9ZRU9"/>
<evidence type="ECO:0000259" key="5">
    <source>
        <dbReference type="PROSITE" id="PS51165"/>
    </source>
</evidence>
<dbReference type="SMART" id="SM00612">
    <property type="entry name" value="Kelch"/>
    <property type="match status" value="5"/>
</dbReference>
<dbReference type="SUPFAM" id="SSF54695">
    <property type="entry name" value="POZ domain"/>
    <property type="match status" value="1"/>
</dbReference>
<dbReference type="OrthoDB" id="45365at2759"/>
<protein>
    <submittedName>
        <fullName evidence="6">BACK domain-containing protein</fullName>
    </submittedName>
</protein>
<dbReference type="SUPFAM" id="SSF143437">
    <property type="entry name" value="THUMP domain-like"/>
    <property type="match status" value="1"/>
</dbReference>
<dbReference type="Gene3D" id="1.25.40.420">
    <property type="match status" value="1"/>
</dbReference>
<evidence type="ECO:0000256" key="1">
    <source>
        <dbReference type="ARBA" id="ARBA00022441"/>
    </source>
</evidence>
<dbReference type="GO" id="GO:0003723">
    <property type="term" value="F:RNA binding"/>
    <property type="evidence" value="ECO:0007669"/>
    <property type="project" value="UniProtKB-UniRule"/>
</dbReference>
<dbReference type="PROSITE" id="PS50097">
    <property type="entry name" value="BTB"/>
    <property type="match status" value="1"/>
</dbReference>
<dbReference type="Gene3D" id="3.30.710.10">
    <property type="entry name" value="Potassium Channel Kv1.1, Chain A"/>
    <property type="match status" value="1"/>
</dbReference>
<dbReference type="SMART" id="SM00225">
    <property type="entry name" value="BTB"/>
    <property type="match status" value="1"/>
</dbReference>
<keyword evidence="1" id="KW-0880">Kelch repeat</keyword>
<sequence length="733" mass="83547">MRNSKALRQLQTKARNTLFFISPQITDQNIYVLAEKIVKFCLVDEAQTRFLAKLIPIEVTCNASMPQILSALSGMLTKHLNNFANEQEDDNKIPPSYAIDFKVRNTQVIQRQPIYDEVCSLMSEQSRGSKVNLTTPDLLIVVHAIRTVAFLSIIRNYFQNNKYVLRKAISPENVEEEIMETTSLTTQSIDDYNFKKFLNNLNKFRNEQILCDVEIECQHEILFAHRVVLAASIEYFNGLFNSGMVDANQRRIVLKEITFLGLKQIVDFAYTCESTIDELNVRQSLQAANYLGVNSVKEACEAFLVCRINIDNCLELYELSDQYNCLKLYDSIYLFILEHFMEFSKLPQFLSLNSINLLERLISSDDLYITEEYFIFEFLINWVKQNEEERLNYLPKFLKNVRFFQIPTKNFLINVRQNFLICKCHEALTFVMTQTEDILEKIVGTSSFGNNKEGYLPNLSLLASQCSSTLIRPRKAYAGVIFCVGGRGSRLDPFKSVEVFDWLHNRWHQICELKIGRRHVGVICVGSRIYAIGGHDGTEHLSSVECLDVREESWRDVAPMNVRRRGMAVGAIGEAIYAIGGLDDQNCYKTVERYDIQANVWVQVADMITPRGGVAVASYVNKWTLIASMKNRRAGSGVAIIGSYLYVIGGFDDDSPLSTCERYSFSEDVWTEIQSLSCARGGVGVTAMGGRIFAIGGHDSLNYLNTVEAYDPLCEEIGNKWTEIASINQRRFN</sequence>
<reference evidence="6" key="1">
    <citation type="journal article" date="2020" name="Ecol. Evol.">
        <title>Genome structure and content of the rice root-knot nematode (Meloidogyne graminicola).</title>
        <authorList>
            <person name="Phan N.T."/>
            <person name="Danchin E.G.J."/>
            <person name="Klopp C."/>
            <person name="Perfus-Barbeoch L."/>
            <person name="Kozlowski D.K."/>
            <person name="Koutsovoulos G.D."/>
            <person name="Lopez-Roques C."/>
            <person name="Bouchez O."/>
            <person name="Zahm M."/>
            <person name="Besnard G."/>
            <person name="Bellafiore S."/>
        </authorList>
    </citation>
    <scope>NUCLEOTIDE SEQUENCE</scope>
    <source>
        <strain evidence="6">VN-18</strain>
    </source>
</reference>
<dbReference type="InterPro" id="IPR000210">
    <property type="entry name" value="BTB/POZ_dom"/>
</dbReference>
<dbReference type="SUPFAM" id="SSF117281">
    <property type="entry name" value="Kelch motif"/>
    <property type="match status" value="2"/>
</dbReference>
<organism evidence="6 7">
    <name type="scientific">Meloidogyne graminicola</name>
    <dbReference type="NCBI Taxonomy" id="189291"/>
    <lineage>
        <taxon>Eukaryota</taxon>
        <taxon>Metazoa</taxon>
        <taxon>Ecdysozoa</taxon>
        <taxon>Nematoda</taxon>
        <taxon>Chromadorea</taxon>
        <taxon>Rhabditida</taxon>
        <taxon>Tylenchina</taxon>
        <taxon>Tylenchomorpha</taxon>
        <taxon>Tylenchoidea</taxon>
        <taxon>Meloidogynidae</taxon>
        <taxon>Meloidogyninae</taxon>
        <taxon>Meloidogyne</taxon>
    </lineage>
</organism>
<dbReference type="Pfam" id="PF02926">
    <property type="entry name" value="THUMP"/>
    <property type="match status" value="1"/>
</dbReference>
<dbReference type="PANTHER" id="PTHR24412:SF480">
    <property type="entry name" value="KELCH-LIKE PROTEIN 8"/>
    <property type="match status" value="1"/>
</dbReference>
<keyword evidence="3" id="KW-0694">RNA-binding</keyword>
<dbReference type="CDD" id="cd11717">
    <property type="entry name" value="THUMP_THUMPD1_like"/>
    <property type="match status" value="1"/>
</dbReference>
<dbReference type="InterPro" id="IPR006652">
    <property type="entry name" value="Kelch_1"/>
</dbReference>
<evidence type="ECO:0000256" key="2">
    <source>
        <dbReference type="ARBA" id="ARBA00022737"/>
    </source>
</evidence>
<dbReference type="InterPro" id="IPR040183">
    <property type="entry name" value="THUMPD1-like"/>
</dbReference>
<keyword evidence="7" id="KW-1185">Reference proteome</keyword>
<dbReference type="InterPro" id="IPR011705">
    <property type="entry name" value="BACK"/>
</dbReference>
<dbReference type="GO" id="GO:0006400">
    <property type="term" value="P:tRNA modification"/>
    <property type="evidence" value="ECO:0007669"/>
    <property type="project" value="InterPro"/>
</dbReference>
<evidence type="ECO:0000259" key="4">
    <source>
        <dbReference type="PROSITE" id="PS50097"/>
    </source>
</evidence>
<dbReference type="Pfam" id="PF01344">
    <property type="entry name" value="Kelch_1"/>
    <property type="match status" value="4"/>
</dbReference>
<accession>A0A8S9ZRU9</accession>
<dbReference type="Pfam" id="PF07707">
    <property type="entry name" value="BACK"/>
    <property type="match status" value="1"/>
</dbReference>
<proteinExistence type="predicted"/>
<dbReference type="InterPro" id="IPR015915">
    <property type="entry name" value="Kelch-typ_b-propeller"/>
</dbReference>
<dbReference type="Gene3D" id="2.120.10.80">
    <property type="entry name" value="Kelch-type beta propeller"/>
    <property type="match status" value="2"/>
</dbReference>
<evidence type="ECO:0000256" key="3">
    <source>
        <dbReference type="PROSITE-ProRule" id="PRU00529"/>
    </source>
</evidence>
<evidence type="ECO:0000313" key="6">
    <source>
        <dbReference type="EMBL" id="KAF7635923.1"/>
    </source>
</evidence>
<dbReference type="InterPro" id="IPR011333">
    <property type="entry name" value="SKP1/BTB/POZ_sf"/>
</dbReference>
<dbReference type="SMART" id="SM00875">
    <property type="entry name" value="BACK"/>
    <property type="match status" value="1"/>
</dbReference>
<feature type="domain" description="BTB" evidence="4">
    <location>
        <begin position="211"/>
        <end position="278"/>
    </location>
</feature>
<dbReference type="Proteomes" id="UP000605970">
    <property type="component" value="Unassembled WGS sequence"/>
</dbReference>
<dbReference type="PANTHER" id="PTHR24412">
    <property type="entry name" value="KELCH PROTEIN"/>
    <property type="match status" value="1"/>
</dbReference>
<evidence type="ECO:0000313" key="7">
    <source>
        <dbReference type="Proteomes" id="UP000605970"/>
    </source>
</evidence>
<name>A0A8S9ZRU9_9BILA</name>
<dbReference type="Gene3D" id="3.30.2300.10">
    <property type="entry name" value="THUMP superfamily"/>
    <property type="match status" value="1"/>
</dbReference>
<comment type="caution">
    <text evidence="6">The sequence shown here is derived from an EMBL/GenBank/DDBJ whole genome shotgun (WGS) entry which is preliminary data.</text>
</comment>
<gene>
    <name evidence="6" type="ORF">Mgra_00004643</name>
</gene>
<dbReference type="EMBL" id="JABEBT010000036">
    <property type="protein sequence ID" value="KAF7635923.1"/>
    <property type="molecule type" value="Genomic_DNA"/>
</dbReference>
<dbReference type="PROSITE" id="PS51165">
    <property type="entry name" value="THUMP"/>
    <property type="match status" value="1"/>
</dbReference>
<dbReference type="InterPro" id="IPR004114">
    <property type="entry name" value="THUMP_dom"/>
</dbReference>
<feature type="domain" description="THUMP" evidence="5">
    <location>
        <begin position="40"/>
        <end position="155"/>
    </location>
</feature>
<keyword evidence="2" id="KW-0677">Repeat</keyword>